<dbReference type="AlphaFoldDB" id="A0A0V0TBE1"/>
<sequence length="301" mass="34465">MSRPRAATSVATNTFALPCLKFLNAFSRSYCSRSPCMLVDLKPLFNNSIDTISAIRLRETKINIFGISLRPSLVFRQSDTLHNILVGTAQDTDNFKNEIFTQKLTRQRLHFDRKRSGKHGRDELADRKRARYLADRRLEAHVQHSVSFVENEKSAEVQRHLLHLHELDQTARGRDHDVTPSPQFAQLVLDAHAAVSHGTPKPCIDQQAPAHAEHLLGQFSSRNHHGRLGGYFPRDTFALFKKRNDRQQKGSGFAGARLRTDHQISALQKYWNRVTLDKGRNRHLQFADVFQQNIAEAKFLE</sequence>
<dbReference type="OrthoDB" id="10525159at2759"/>
<evidence type="ECO:0000313" key="1">
    <source>
        <dbReference type="EMBL" id="KRX36318.1"/>
    </source>
</evidence>
<organism evidence="1 2">
    <name type="scientific">Trichinella murrelli</name>
    <dbReference type="NCBI Taxonomy" id="144512"/>
    <lineage>
        <taxon>Eukaryota</taxon>
        <taxon>Metazoa</taxon>
        <taxon>Ecdysozoa</taxon>
        <taxon>Nematoda</taxon>
        <taxon>Enoplea</taxon>
        <taxon>Dorylaimia</taxon>
        <taxon>Trichinellida</taxon>
        <taxon>Trichinellidae</taxon>
        <taxon>Trichinella</taxon>
    </lineage>
</organism>
<protein>
    <submittedName>
        <fullName evidence="1">Uncharacterized protein</fullName>
    </submittedName>
</protein>
<dbReference type="AntiFam" id="ANF00149">
    <property type="entry name" value="Shadow ORF (opposite cshA)"/>
</dbReference>
<reference evidence="1 2" key="1">
    <citation type="submission" date="2015-01" db="EMBL/GenBank/DDBJ databases">
        <title>Evolution of Trichinella species and genotypes.</title>
        <authorList>
            <person name="Korhonen P.K."/>
            <person name="Edoardo P."/>
            <person name="Giuseppe L.R."/>
            <person name="Gasser R.B."/>
        </authorList>
    </citation>
    <scope>NUCLEOTIDE SEQUENCE [LARGE SCALE GENOMIC DNA]</scope>
    <source>
        <strain evidence="1">ISS417</strain>
    </source>
</reference>
<dbReference type="EMBL" id="JYDJ01000373">
    <property type="protein sequence ID" value="KRX36318.1"/>
    <property type="molecule type" value="Genomic_DNA"/>
</dbReference>
<accession>A0A0V0TBE1</accession>
<proteinExistence type="predicted"/>
<gene>
    <name evidence="1" type="ORF">T05_15622</name>
</gene>
<name>A0A0V0TBE1_9BILA</name>
<dbReference type="Proteomes" id="UP000055048">
    <property type="component" value="Unassembled WGS sequence"/>
</dbReference>
<dbReference type="STRING" id="144512.A0A0V0TBE1"/>
<keyword evidence="2" id="KW-1185">Reference proteome</keyword>
<evidence type="ECO:0000313" key="2">
    <source>
        <dbReference type="Proteomes" id="UP000055048"/>
    </source>
</evidence>
<comment type="caution">
    <text evidence="1">The sequence shown here is derived from an EMBL/GenBank/DDBJ whole genome shotgun (WGS) entry which is preliminary data.</text>
</comment>